<evidence type="ECO:0000313" key="10">
    <source>
        <dbReference type="Proteomes" id="UP000019132"/>
    </source>
</evidence>
<dbReference type="InterPro" id="IPR001139">
    <property type="entry name" value="Glyco_hydro_30"/>
</dbReference>
<evidence type="ECO:0000256" key="5">
    <source>
        <dbReference type="SAM" id="Phobius"/>
    </source>
</evidence>
<dbReference type="Pfam" id="PF00652">
    <property type="entry name" value="Ricin_B_lectin"/>
    <property type="match status" value="1"/>
</dbReference>
<reference evidence="10" key="2">
    <citation type="submission" date="2010-04" db="EMBL/GenBank/DDBJ databases">
        <authorList>
            <person name="Buell R."/>
            <person name="Hamilton J."/>
            <person name="Hostetler J."/>
        </authorList>
    </citation>
    <scope>NUCLEOTIDE SEQUENCE [LARGE SCALE GENOMIC DNA]</scope>
    <source>
        <strain evidence="10">DAOM:BR144</strain>
    </source>
</reference>
<dbReference type="Pfam" id="PF02055">
    <property type="entry name" value="Glyco_hydro_30"/>
    <property type="match status" value="1"/>
</dbReference>
<evidence type="ECO:0000256" key="2">
    <source>
        <dbReference type="ARBA" id="ARBA00022729"/>
    </source>
</evidence>
<dbReference type="InterPro" id="IPR035992">
    <property type="entry name" value="Ricin_B-like_lectins"/>
</dbReference>
<proteinExistence type="inferred from homology"/>
<dbReference type="Gene3D" id="3.20.20.80">
    <property type="entry name" value="Glycosidases"/>
    <property type="match status" value="1"/>
</dbReference>
<dbReference type="InParanoid" id="K3X2W3"/>
<dbReference type="Pfam" id="PF17189">
    <property type="entry name" value="Glyco_hydro_30C"/>
    <property type="match status" value="1"/>
</dbReference>
<dbReference type="STRING" id="431595.K3X2W3"/>
<dbReference type="OMA" id="HEKDYYL"/>
<dbReference type="PANTHER" id="PTHR11069:SF23">
    <property type="entry name" value="LYSOSOMAL ACID GLUCOSYLCERAMIDASE"/>
    <property type="match status" value="1"/>
</dbReference>
<keyword evidence="10" id="KW-1185">Reference proteome</keyword>
<dbReference type="InterPro" id="IPR033453">
    <property type="entry name" value="Glyco_hydro_30_TIM-barrel"/>
</dbReference>
<dbReference type="SUPFAM" id="SSF51445">
    <property type="entry name" value="(Trans)glycosidases"/>
    <property type="match status" value="1"/>
</dbReference>
<keyword evidence="5" id="KW-0812">Transmembrane</keyword>
<sequence>MAATGHNKAAPRTQYGTSSLESDDVLGGHAARRSRIVKWGATALVAGAGAALIALAVTRSRDSTSPSATASTSTGGVGATVGTGASVLGWQSSYINGETKMMEPITGLKWKKRAESTSSTSFIAVDASTKFQEMLGFGGAFTEAAALQFAKLSPEKQEEVLKLYFDKEDGAAYEFGRVPMGSCDFSVGSYSFDDVANDTTMSHFDNNVEHDTKLLIPFIQRALEKNPKLKMFLAPWSPPAWMKHEKDYYLQPMYYFIKHFSKFVPPGSRRIHTDVSATFKKPGDAQLYVNYPVELHTCDNSARQTIHKTDDNKLQVTGTPFCIDLLRPDWVNRQVALVECQYTSQSWTFGSNGKISMAGYCLALNHGSTADGVHVTVNPCNDNEEPSHQLWNFKNGSMYSLASPKCVTAGYSFVQSVGFVTPENKKVLVVLNENTEDAEFELQYDDLALETVIPQGAIQTFTWE</sequence>
<dbReference type="SUPFAM" id="SSF50370">
    <property type="entry name" value="Ricin B-like lectins"/>
    <property type="match status" value="1"/>
</dbReference>
<organism evidence="9 10">
    <name type="scientific">Globisporangium ultimum (strain ATCC 200006 / CBS 805.95 / DAOM BR144)</name>
    <name type="common">Pythium ultimum</name>
    <dbReference type="NCBI Taxonomy" id="431595"/>
    <lineage>
        <taxon>Eukaryota</taxon>
        <taxon>Sar</taxon>
        <taxon>Stramenopiles</taxon>
        <taxon>Oomycota</taxon>
        <taxon>Peronosporomycetes</taxon>
        <taxon>Pythiales</taxon>
        <taxon>Pythiaceae</taxon>
        <taxon>Globisporangium</taxon>
    </lineage>
</organism>
<keyword evidence="5" id="KW-0472">Membrane</keyword>
<evidence type="ECO:0000313" key="9">
    <source>
        <dbReference type="EnsemblProtists" id="PYU1_T011562"/>
    </source>
</evidence>
<evidence type="ECO:0000259" key="7">
    <source>
        <dbReference type="Pfam" id="PF02055"/>
    </source>
</evidence>
<evidence type="ECO:0000259" key="8">
    <source>
        <dbReference type="Pfam" id="PF17189"/>
    </source>
</evidence>
<feature type="domain" description="Glycosyl hydrolase family 30 TIM-barrel" evidence="7">
    <location>
        <begin position="136"/>
        <end position="246"/>
    </location>
</feature>
<dbReference type="InterPro" id="IPR013780">
    <property type="entry name" value="Glyco_hydro_b"/>
</dbReference>
<dbReference type="GO" id="GO:0006680">
    <property type="term" value="P:glucosylceramide catabolic process"/>
    <property type="evidence" value="ECO:0007669"/>
    <property type="project" value="TreeGrafter"/>
</dbReference>
<accession>K3X2W3</accession>
<protein>
    <submittedName>
        <fullName evidence="9">Uncharacterized protein</fullName>
    </submittedName>
</protein>
<feature type="transmembrane region" description="Helical" evidence="5">
    <location>
        <begin position="36"/>
        <end position="57"/>
    </location>
</feature>
<dbReference type="EnsemblProtists" id="PYU1_T011562">
    <property type="protein sequence ID" value="PYU1_T011562"/>
    <property type="gene ID" value="PYU1_G011536"/>
</dbReference>
<comment type="similarity">
    <text evidence="1">Belongs to the glycosyl hydrolase 30 family.</text>
</comment>
<dbReference type="Proteomes" id="UP000019132">
    <property type="component" value="Unassembled WGS sequence"/>
</dbReference>
<feature type="region of interest" description="Disordered" evidence="4">
    <location>
        <begin position="1"/>
        <end position="24"/>
    </location>
</feature>
<keyword evidence="3" id="KW-0378">Hydrolase</keyword>
<dbReference type="PROSITE" id="PS50231">
    <property type="entry name" value="RICIN_B_LECTIN"/>
    <property type="match status" value="1"/>
</dbReference>
<keyword evidence="5" id="KW-1133">Transmembrane helix</keyword>
<dbReference type="HOGENOM" id="CLU_014379_0_0_1"/>
<name>K3X2W3_GLOUD</name>
<evidence type="ECO:0000259" key="6">
    <source>
        <dbReference type="Pfam" id="PF00652"/>
    </source>
</evidence>
<dbReference type="Gene3D" id="2.80.10.50">
    <property type="match status" value="1"/>
</dbReference>
<dbReference type="AlphaFoldDB" id="K3X2W3"/>
<evidence type="ECO:0000256" key="4">
    <source>
        <dbReference type="SAM" id="MobiDB-lite"/>
    </source>
</evidence>
<feature type="domain" description="Ricin B lectin" evidence="6">
    <location>
        <begin position="317"/>
        <end position="410"/>
    </location>
</feature>
<dbReference type="PRINTS" id="PR00843">
    <property type="entry name" value="GLHYDRLASE30"/>
</dbReference>
<evidence type="ECO:0000256" key="1">
    <source>
        <dbReference type="ARBA" id="ARBA00005382"/>
    </source>
</evidence>
<reference evidence="9" key="3">
    <citation type="submission" date="2015-02" db="UniProtKB">
        <authorList>
            <consortium name="EnsemblProtists"/>
        </authorList>
    </citation>
    <scope>IDENTIFICATION</scope>
    <source>
        <strain evidence="9">DAOM BR144</strain>
    </source>
</reference>
<dbReference type="InterPro" id="IPR000772">
    <property type="entry name" value="Ricin_B_lectin"/>
</dbReference>
<dbReference type="Gene3D" id="2.60.40.1180">
    <property type="entry name" value="Golgi alpha-mannosidase II"/>
    <property type="match status" value="1"/>
</dbReference>
<dbReference type="GO" id="GO:0004348">
    <property type="term" value="F:glucosylceramidase activity"/>
    <property type="evidence" value="ECO:0007669"/>
    <property type="project" value="InterPro"/>
</dbReference>
<keyword evidence="2" id="KW-0732">Signal</keyword>
<dbReference type="VEuPathDB" id="FungiDB:PYU1_G011536"/>
<dbReference type="GO" id="GO:0016020">
    <property type="term" value="C:membrane"/>
    <property type="evidence" value="ECO:0007669"/>
    <property type="project" value="GOC"/>
</dbReference>
<dbReference type="eggNOG" id="KOG2566">
    <property type="taxonomic scope" value="Eukaryota"/>
</dbReference>
<dbReference type="InterPro" id="IPR033452">
    <property type="entry name" value="GH30_C"/>
</dbReference>
<feature type="domain" description="Glycosyl hydrolase family 30 beta sandwich" evidence="8">
    <location>
        <begin position="412"/>
        <end position="461"/>
    </location>
</feature>
<dbReference type="EMBL" id="GL376571">
    <property type="status" value="NOT_ANNOTATED_CDS"/>
    <property type="molecule type" value="Genomic_DNA"/>
</dbReference>
<reference evidence="10" key="1">
    <citation type="journal article" date="2010" name="Genome Biol.">
        <title>Genome sequence of the necrotrophic plant pathogen Pythium ultimum reveals original pathogenicity mechanisms and effector repertoire.</title>
        <authorList>
            <person name="Levesque C.A."/>
            <person name="Brouwer H."/>
            <person name="Cano L."/>
            <person name="Hamilton J.P."/>
            <person name="Holt C."/>
            <person name="Huitema E."/>
            <person name="Raffaele S."/>
            <person name="Robideau G.P."/>
            <person name="Thines M."/>
            <person name="Win J."/>
            <person name="Zerillo M.M."/>
            <person name="Beakes G.W."/>
            <person name="Boore J.L."/>
            <person name="Busam D."/>
            <person name="Dumas B."/>
            <person name="Ferriera S."/>
            <person name="Fuerstenberg S.I."/>
            <person name="Gachon C.M."/>
            <person name="Gaulin E."/>
            <person name="Govers F."/>
            <person name="Grenville-Briggs L."/>
            <person name="Horner N."/>
            <person name="Hostetler J."/>
            <person name="Jiang R.H."/>
            <person name="Johnson J."/>
            <person name="Krajaejun T."/>
            <person name="Lin H."/>
            <person name="Meijer H.J."/>
            <person name="Moore B."/>
            <person name="Morris P."/>
            <person name="Phuntmart V."/>
            <person name="Puiu D."/>
            <person name="Shetty J."/>
            <person name="Stajich J.E."/>
            <person name="Tripathy S."/>
            <person name="Wawra S."/>
            <person name="van West P."/>
            <person name="Whitty B.R."/>
            <person name="Coutinho P.M."/>
            <person name="Henrissat B."/>
            <person name="Martin F."/>
            <person name="Thomas P.D."/>
            <person name="Tyler B.M."/>
            <person name="De Vries R.P."/>
            <person name="Kamoun S."/>
            <person name="Yandell M."/>
            <person name="Tisserat N."/>
            <person name="Buell C.R."/>
        </authorList>
    </citation>
    <scope>NUCLEOTIDE SEQUENCE</scope>
    <source>
        <strain evidence="10">DAOM:BR144</strain>
    </source>
</reference>
<dbReference type="PANTHER" id="PTHR11069">
    <property type="entry name" value="GLUCOSYLCERAMIDASE"/>
    <property type="match status" value="1"/>
</dbReference>
<dbReference type="InterPro" id="IPR017853">
    <property type="entry name" value="GH"/>
</dbReference>
<evidence type="ECO:0000256" key="3">
    <source>
        <dbReference type="ARBA" id="ARBA00022801"/>
    </source>
</evidence>